<evidence type="ECO:0000313" key="5">
    <source>
        <dbReference type="EMBL" id="WCR01656.1"/>
    </source>
</evidence>
<proteinExistence type="predicted"/>
<protein>
    <submittedName>
        <fullName evidence="4">HIRAN domain-containing protein</fullName>
    </submittedName>
</protein>
<evidence type="ECO:0000259" key="3">
    <source>
        <dbReference type="Pfam" id="PF08797"/>
    </source>
</evidence>
<dbReference type="Proteomes" id="UP000186216">
    <property type="component" value="Unassembled WGS sequence"/>
</dbReference>
<dbReference type="Gene3D" id="3.30.70.2330">
    <property type="match status" value="1"/>
</dbReference>
<dbReference type="GO" id="GO:0008270">
    <property type="term" value="F:zinc ion binding"/>
    <property type="evidence" value="ECO:0007669"/>
    <property type="project" value="InterPro"/>
</dbReference>
<dbReference type="RefSeq" id="WP_076526966.1">
    <property type="nucleotide sequence ID" value="NZ_CP067140.1"/>
</dbReference>
<name>A0AA46A6G8_9RHOB</name>
<organism evidence="4 6">
    <name type="scientific">Paracoccus saliphilus</name>
    <dbReference type="NCBI Taxonomy" id="405559"/>
    <lineage>
        <taxon>Bacteria</taxon>
        <taxon>Pseudomonadati</taxon>
        <taxon>Pseudomonadota</taxon>
        <taxon>Alphaproteobacteria</taxon>
        <taxon>Rhodobacterales</taxon>
        <taxon>Paracoccaceae</taxon>
        <taxon>Paracoccus</taxon>
    </lineage>
</organism>
<dbReference type="InterPro" id="IPR014905">
    <property type="entry name" value="HIRAN"/>
</dbReference>
<reference evidence="5 7" key="2">
    <citation type="submission" date="2021-01" db="EMBL/GenBank/DDBJ databases">
        <title>Biogeographic distribution of Paracoccus.</title>
        <authorList>
            <person name="Hollensteiner J."/>
            <person name="Leineberger J."/>
            <person name="Brinkhoff T."/>
            <person name="Daniel R."/>
        </authorList>
    </citation>
    <scope>NUCLEOTIDE SEQUENCE [LARGE SCALE GENOMIC DNA]</scope>
    <source>
        <strain evidence="5 7">DSM 18447</strain>
    </source>
</reference>
<evidence type="ECO:0000313" key="6">
    <source>
        <dbReference type="Proteomes" id="UP000186216"/>
    </source>
</evidence>
<dbReference type="AlphaFoldDB" id="A0AA46A6G8"/>
<accession>A0AA46A6G8</accession>
<evidence type="ECO:0000313" key="4">
    <source>
        <dbReference type="EMBL" id="SIS98242.1"/>
    </source>
</evidence>
<gene>
    <name evidence="5" type="ORF">JHX88_12010</name>
    <name evidence="4" type="ORF">SAMN05421772_11113</name>
</gene>
<keyword evidence="2" id="KW-0378">Hydrolase</keyword>
<dbReference type="EMBL" id="CP067140">
    <property type="protein sequence ID" value="WCR01656.1"/>
    <property type="molecule type" value="Genomic_DNA"/>
</dbReference>
<dbReference type="GO" id="GO:0016818">
    <property type="term" value="F:hydrolase activity, acting on acid anhydrides, in phosphorus-containing anhydrides"/>
    <property type="evidence" value="ECO:0007669"/>
    <property type="project" value="InterPro"/>
</dbReference>
<reference evidence="4 6" key="1">
    <citation type="submission" date="2017-01" db="EMBL/GenBank/DDBJ databases">
        <authorList>
            <person name="Varghese N."/>
            <person name="Submissions S."/>
        </authorList>
    </citation>
    <scope>NUCLEOTIDE SEQUENCE [LARGE SCALE GENOMIC DNA]</scope>
    <source>
        <strain evidence="4 6">DSM 18447</strain>
    </source>
</reference>
<sequence>MGLLSWLFGLGGARDSSPLQNSTSHRMRRISGPGDYEFDIVGESHYQAELTSLAGPKTEEGVELECDAVLMAEPSNPYDANAVAVLIEDKKVGYLSRADAARWTTQLDRMGWVGERVLVEALIVGGWLRKRRVKVDEGSFGVKLDLDF</sequence>
<evidence type="ECO:0000256" key="1">
    <source>
        <dbReference type="ARBA" id="ARBA00022723"/>
    </source>
</evidence>
<evidence type="ECO:0000313" key="7">
    <source>
        <dbReference type="Proteomes" id="UP001215549"/>
    </source>
</evidence>
<keyword evidence="1" id="KW-0479">Metal-binding</keyword>
<dbReference type="Pfam" id="PF08797">
    <property type="entry name" value="HIRAN"/>
    <property type="match status" value="1"/>
</dbReference>
<feature type="domain" description="HIRAN" evidence="3">
    <location>
        <begin position="34"/>
        <end position="118"/>
    </location>
</feature>
<keyword evidence="7" id="KW-1185">Reference proteome</keyword>
<dbReference type="GO" id="GO:0003676">
    <property type="term" value="F:nucleic acid binding"/>
    <property type="evidence" value="ECO:0007669"/>
    <property type="project" value="InterPro"/>
</dbReference>
<dbReference type="EMBL" id="FTOU01000011">
    <property type="protein sequence ID" value="SIS98242.1"/>
    <property type="molecule type" value="Genomic_DNA"/>
</dbReference>
<evidence type="ECO:0000256" key="2">
    <source>
        <dbReference type="ARBA" id="ARBA00022801"/>
    </source>
</evidence>
<dbReference type="Proteomes" id="UP001215549">
    <property type="component" value="Chromosome"/>
</dbReference>